<keyword evidence="2" id="KW-1185">Reference proteome</keyword>
<comment type="caution">
    <text evidence="1">The sequence shown here is derived from an EMBL/GenBank/DDBJ whole genome shotgun (WGS) entry which is preliminary data.</text>
</comment>
<proteinExistence type="predicted"/>
<dbReference type="EMBL" id="AXUN02000084">
    <property type="protein sequence ID" value="ETA81634.1"/>
    <property type="molecule type" value="Genomic_DNA"/>
</dbReference>
<gene>
    <name evidence="1" type="ORF">T472_0205375</name>
</gene>
<organism evidence="1 2">
    <name type="scientific">Youngiibacter fragilis 232.1</name>
    <dbReference type="NCBI Taxonomy" id="994573"/>
    <lineage>
        <taxon>Bacteria</taxon>
        <taxon>Bacillati</taxon>
        <taxon>Bacillota</taxon>
        <taxon>Clostridia</taxon>
        <taxon>Eubacteriales</taxon>
        <taxon>Clostridiaceae</taxon>
        <taxon>Youngiibacter</taxon>
    </lineage>
</organism>
<reference evidence="1 2" key="1">
    <citation type="journal article" date="2014" name="Genome Announc.">
        <title>Genome Sequence of Youngiibacter fragilis, the Type Strain of the Genus Youngiibacter.</title>
        <authorList>
            <person name="Wawrik C.B."/>
            <person name="Callaghan A.V."/>
            <person name="Stamps B.W."/>
            <person name="Wawrik B."/>
        </authorList>
    </citation>
    <scope>NUCLEOTIDE SEQUENCE [LARGE SCALE GENOMIC DNA]</scope>
    <source>
        <strain evidence="1 2">232.1</strain>
    </source>
</reference>
<protein>
    <submittedName>
        <fullName evidence="1">Uncharacterized protein</fullName>
    </submittedName>
</protein>
<evidence type="ECO:0000313" key="2">
    <source>
        <dbReference type="Proteomes" id="UP000017747"/>
    </source>
</evidence>
<dbReference type="Proteomes" id="UP000017747">
    <property type="component" value="Unassembled WGS sequence"/>
</dbReference>
<sequence>MLVKALAGMAQHVPEDFMAKVILQKKKILAIHGG</sequence>
<evidence type="ECO:0000313" key="1">
    <source>
        <dbReference type="EMBL" id="ETA81634.1"/>
    </source>
</evidence>
<dbReference type="AlphaFoldDB" id="V7I8R5"/>
<accession>V7I8R5</accession>
<name>V7I8R5_9CLOT</name>